<dbReference type="InterPro" id="IPR032675">
    <property type="entry name" value="LRR_dom_sf"/>
</dbReference>
<name>A0A481Z1B8_9VIRU</name>
<dbReference type="Pfam" id="PF12799">
    <property type="entry name" value="LRR_4"/>
    <property type="match status" value="1"/>
</dbReference>
<dbReference type="InterPro" id="IPR050216">
    <property type="entry name" value="LRR_domain-containing"/>
</dbReference>
<accession>A0A481Z1B8</accession>
<keyword evidence="2" id="KW-0677">Repeat</keyword>
<dbReference type="PANTHER" id="PTHR48051:SF1">
    <property type="entry name" value="RAS SUPPRESSOR PROTEIN 1"/>
    <property type="match status" value="1"/>
</dbReference>
<reference evidence="3" key="1">
    <citation type="journal article" date="2019" name="MBio">
        <title>Virus Genomes from Deep Sea Sediments Expand the Ocean Megavirome and Support Independent Origins of Viral Gigantism.</title>
        <authorList>
            <person name="Backstrom D."/>
            <person name="Yutin N."/>
            <person name="Jorgensen S.L."/>
            <person name="Dharamshi J."/>
            <person name="Homa F."/>
            <person name="Zaremba-Niedwiedzka K."/>
            <person name="Spang A."/>
            <person name="Wolf Y.I."/>
            <person name="Koonin E.V."/>
            <person name="Ettema T.J."/>
        </authorList>
    </citation>
    <scope>NUCLEOTIDE SEQUENCE</scope>
</reference>
<evidence type="ECO:0000256" key="1">
    <source>
        <dbReference type="ARBA" id="ARBA00022614"/>
    </source>
</evidence>
<evidence type="ECO:0008006" key="4">
    <source>
        <dbReference type="Google" id="ProtNLM"/>
    </source>
</evidence>
<organism evidence="3">
    <name type="scientific">Pithovirus LCPAC001</name>
    <dbReference type="NCBI Taxonomy" id="2506585"/>
    <lineage>
        <taxon>Viruses</taxon>
        <taxon>Pithoviruses</taxon>
    </lineage>
</organism>
<sequence>MSLNQRIEKWLEDTTQMLDISCLELTEWPKQLVGKENLIKILNCSYNKLTSLPNDLTSPKELYCSHNQLTSLPNNLTKLEKLLCSFNKLTSLPNSLTKLEEIYCSGNKLFSNKLEKWKKIWPISIRHQHILRTTGIKRAVKVLKNRLYLPRLNELREELLWSPNHPGKFFTSLPRVGDW</sequence>
<evidence type="ECO:0000256" key="2">
    <source>
        <dbReference type="ARBA" id="ARBA00022737"/>
    </source>
</evidence>
<dbReference type="PANTHER" id="PTHR48051">
    <property type="match status" value="1"/>
</dbReference>
<dbReference type="Gene3D" id="3.80.10.10">
    <property type="entry name" value="Ribonuclease Inhibitor"/>
    <property type="match status" value="1"/>
</dbReference>
<evidence type="ECO:0000313" key="3">
    <source>
        <dbReference type="EMBL" id="QBK89492.1"/>
    </source>
</evidence>
<gene>
    <name evidence="3" type="ORF">LCPAC001_00020</name>
</gene>
<dbReference type="SUPFAM" id="SSF52058">
    <property type="entry name" value="L domain-like"/>
    <property type="match status" value="1"/>
</dbReference>
<keyword evidence="1" id="KW-0433">Leucine-rich repeat</keyword>
<proteinExistence type="predicted"/>
<dbReference type="InterPro" id="IPR025875">
    <property type="entry name" value="Leu-rich_rpt_4"/>
</dbReference>
<dbReference type="EMBL" id="MK500427">
    <property type="protein sequence ID" value="QBK89492.1"/>
    <property type="molecule type" value="Genomic_DNA"/>
</dbReference>
<protein>
    <recommendedName>
        <fullName evidence="4">Leucine rich repeat protein</fullName>
    </recommendedName>
</protein>